<sequence>MAPRSPGALYELYLASARSPPPPPPPPQPAAAIARRSHTLESEDASAKSPLLRRISAPEARLPNLAPQCPPSSMGMLPSATESKSLPRRRQPSGVAGGGVSSAQLVAFGRPHRNGARGGGERERSSRCC</sequence>
<evidence type="ECO:0000313" key="2">
    <source>
        <dbReference type="EMBL" id="JAE26259.1"/>
    </source>
</evidence>
<evidence type="ECO:0000256" key="1">
    <source>
        <dbReference type="SAM" id="MobiDB-lite"/>
    </source>
</evidence>
<reference evidence="2" key="1">
    <citation type="submission" date="2014-09" db="EMBL/GenBank/DDBJ databases">
        <authorList>
            <person name="Magalhaes I.L.F."/>
            <person name="Oliveira U."/>
            <person name="Santos F.R."/>
            <person name="Vidigal T.H.D.A."/>
            <person name="Brescovit A.D."/>
            <person name="Santos A.J."/>
        </authorList>
    </citation>
    <scope>NUCLEOTIDE SEQUENCE</scope>
    <source>
        <tissue evidence="2">Shoot tissue taken approximately 20 cm above the soil surface</tissue>
    </source>
</reference>
<name>A0A0A9GS71_ARUDO</name>
<accession>A0A0A9GS71</accession>
<feature type="region of interest" description="Disordered" evidence="1">
    <location>
        <begin position="15"/>
        <end position="129"/>
    </location>
</feature>
<dbReference type="EMBL" id="GBRH01171637">
    <property type="protein sequence ID" value="JAE26259.1"/>
    <property type="molecule type" value="Transcribed_RNA"/>
</dbReference>
<protein>
    <submittedName>
        <fullName evidence="2">Uncharacterized protein</fullName>
    </submittedName>
</protein>
<reference evidence="2" key="2">
    <citation type="journal article" date="2015" name="Data Brief">
        <title>Shoot transcriptome of the giant reed, Arundo donax.</title>
        <authorList>
            <person name="Barrero R.A."/>
            <person name="Guerrero F.D."/>
            <person name="Moolhuijzen P."/>
            <person name="Goolsby J.A."/>
            <person name="Tidwell J."/>
            <person name="Bellgard S.E."/>
            <person name="Bellgard M.I."/>
        </authorList>
    </citation>
    <scope>NUCLEOTIDE SEQUENCE</scope>
    <source>
        <tissue evidence="2">Shoot tissue taken approximately 20 cm above the soil surface</tissue>
    </source>
</reference>
<proteinExistence type="predicted"/>
<organism evidence="2">
    <name type="scientific">Arundo donax</name>
    <name type="common">Giant reed</name>
    <name type="synonym">Donax arundinaceus</name>
    <dbReference type="NCBI Taxonomy" id="35708"/>
    <lineage>
        <taxon>Eukaryota</taxon>
        <taxon>Viridiplantae</taxon>
        <taxon>Streptophyta</taxon>
        <taxon>Embryophyta</taxon>
        <taxon>Tracheophyta</taxon>
        <taxon>Spermatophyta</taxon>
        <taxon>Magnoliopsida</taxon>
        <taxon>Liliopsida</taxon>
        <taxon>Poales</taxon>
        <taxon>Poaceae</taxon>
        <taxon>PACMAD clade</taxon>
        <taxon>Arundinoideae</taxon>
        <taxon>Arundineae</taxon>
        <taxon>Arundo</taxon>
    </lineage>
</organism>
<dbReference type="AlphaFoldDB" id="A0A0A9GS71"/>
<feature type="compositionally biased region" description="Basic and acidic residues" evidence="1">
    <location>
        <begin position="119"/>
        <end position="129"/>
    </location>
</feature>
<feature type="compositionally biased region" description="Pro residues" evidence="1">
    <location>
        <begin position="19"/>
        <end position="29"/>
    </location>
</feature>